<dbReference type="InterPro" id="IPR013783">
    <property type="entry name" value="Ig-like_fold"/>
</dbReference>
<sequence length="1144" mass="121288">MTVILGLIGSRAVAGASSEPPVRTLEFVENRGQWNSRARYMAEVPGGRLFLENQGFTYAFADAQAVAQHHDHAATTDRLRAHAYSVTFEGGNPAPDFTATEATTDRRNYFLGRDASRWAAGVRAFRQVRYADIYPGISAQLYENQSAHLEYDFLLQAGARPEQIRLRYTGADKLSLQNGQLRVQTSVGTIVEQAPQAWQQNGEKRVPVSCEFVLEHNVVSFRLGRYNHKQPLVIDPTILFSSFTGSTSDNWGFTATYDQKGNMYSGGIVFGLGYPVSTGAYDTSFNGLVDIAIIKYNTTASGPASRAYATYLGGDSTEAPHSLVVNTAGELVILGSTSSSNYPVTQGAHDESFNGGPRIRSVNGLRYSRGSDLLVSKLSANGAVLTASTYVGGTGTDGLVLAGTTAGALAHNYGDQFRGDIITDGDGNVYLASVTSSLDFPLANGTGVQRSNGGGATDAVVCKLSPDLRNLLWSTYLGGDGDDAAYSIQLTTARDVYVSGGTTSINFPATAGSYKPKHPARDVDGFVAHLNSTGTKLEQATYLGTEAYDQAYFVQLDAVANVYVLGQTTGTYPPLAGLYYTKKGQQFVQKLDPTLTQSLYATQFGTGRSAPDLSLTAFLVDDCERIYVCGWGGTVNGGFSGGSTIGLPTTPTALQTSTDGSDFYIAQFTPGMKTLEYATFFGEQGGRGEHVDGGTSRFDKRGLVYQAVCGGCTGTSGFPVLPTGNFSTTNKSSNCNNAAFKIDFGVRLADPGPNRYVCVDAGPITLGGSPGGGTWTGAGVSAGPGGGYLFTPTTSLLGANILTYSVVSTGVCISTRTLRMTVTPVVPSTFAALPTQCESSTTPLPLSATPPGGTFSGPGVSGNIFTPSLARAGTHTLRYTFSDTTRCASSTRTVVVDPLPAVEAGPNLTFCASELAPVQLLGASPAGGTWSGPGITSTGLFTAPNTNNRGAVITLKYTFTDKTCTASDTRTVVLAPSPASNVALNVPVCEAAPLYTGLAPFTCQFEPSLPGGTYLWSFGDSTTSTEAAPSHLYTKPGLYQVRLTARYSDCVVVTNFAPVVVSEVFIPNIITPNNDPEQLNEQFVPRFSCKPAALKIFSRWGNQVYETSSYRNDWRGENLPDGVYYYLLRDQEGRTAKGWVEVKR</sequence>
<organism evidence="2 3">
    <name type="scientific">Hymenobacter elongatus</name>
    <dbReference type="NCBI Taxonomy" id="877208"/>
    <lineage>
        <taxon>Bacteria</taxon>
        <taxon>Pseudomonadati</taxon>
        <taxon>Bacteroidota</taxon>
        <taxon>Cytophagia</taxon>
        <taxon>Cytophagales</taxon>
        <taxon>Hymenobacteraceae</taxon>
        <taxon>Hymenobacter</taxon>
    </lineage>
</organism>
<dbReference type="InterPro" id="IPR022409">
    <property type="entry name" value="PKD/Chitinase_dom"/>
</dbReference>
<reference evidence="2 3" key="1">
    <citation type="submission" date="2019-04" db="EMBL/GenBank/DDBJ databases">
        <authorList>
            <person name="Feng G."/>
            <person name="Zhang J."/>
            <person name="Zhu H."/>
        </authorList>
    </citation>
    <scope>NUCLEOTIDE SEQUENCE [LARGE SCALE GENOMIC DNA]</scope>
    <source>
        <strain evidence="2 3">JCM 17223</strain>
    </source>
</reference>
<protein>
    <submittedName>
        <fullName evidence="2">PKD domain-containing protein</fullName>
    </submittedName>
</protein>
<dbReference type="EMBL" id="SRLD01000068">
    <property type="protein sequence ID" value="TGE12428.1"/>
    <property type="molecule type" value="Genomic_DNA"/>
</dbReference>
<evidence type="ECO:0000313" key="3">
    <source>
        <dbReference type="Proteomes" id="UP000297739"/>
    </source>
</evidence>
<keyword evidence="3" id="KW-1185">Reference proteome</keyword>
<gene>
    <name evidence="2" type="ORF">E5J99_20210</name>
</gene>
<dbReference type="Proteomes" id="UP000297739">
    <property type="component" value="Unassembled WGS sequence"/>
</dbReference>
<dbReference type="Pfam" id="PF18911">
    <property type="entry name" value="PKD_4"/>
    <property type="match status" value="1"/>
</dbReference>
<dbReference type="PANTHER" id="PTHR35580:SF1">
    <property type="entry name" value="PHYTASE-LIKE DOMAIN-CONTAINING PROTEIN"/>
    <property type="match status" value="1"/>
</dbReference>
<dbReference type="InterPro" id="IPR035986">
    <property type="entry name" value="PKD_dom_sf"/>
</dbReference>
<dbReference type="InterPro" id="IPR052918">
    <property type="entry name" value="Motility_Chemotaxis_Reg"/>
</dbReference>
<comment type="caution">
    <text evidence="2">The sequence shown here is derived from an EMBL/GenBank/DDBJ whole genome shotgun (WGS) entry which is preliminary data.</text>
</comment>
<dbReference type="InterPro" id="IPR000601">
    <property type="entry name" value="PKD_dom"/>
</dbReference>
<dbReference type="InterPro" id="IPR057708">
    <property type="entry name" value="DUF7948"/>
</dbReference>
<dbReference type="SMART" id="SM00089">
    <property type="entry name" value="PKD"/>
    <property type="match status" value="1"/>
</dbReference>
<dbReference type="AlphaFoldDB" id="A0A4Z0PEF9"/>
<feature type="domain" description="PKD" evidence="1">
    <location>
        <begin position="1010"/>
        <end position="1045"/>
    </location>
</feature>
<dbReference type="CDD" id="cd00146">
    <property type="entry name" value="PKD"/>
    <property type="match status" value="1"/>
</dbReference>
<dbReference type="Pfam" id="PF13585">
    <property type="entry name" value="CHU_C"/>
    <property type="match status" value="1"/>
</dbReference>
<dbReference type="PANTHER" id="PTHR35580">
    <property type="entry name" value="CELL SURFACE GLYCOPROTEIN (S-LAYER PROTEIN)-LIKE PROTEIN"/>
    <property type="match status" value="1"/>
</dbReference>
<accession>A0A4Z0PEF9</accession>
<dbReference type="PROSITE" id="PS50093">
    <property type="entry name" value="PKD"/>
    <property type="match status" value="1"/>
</dbReference>
<name>A0A4Z0PEF9_9BACT</name>
<evidence type="ECO:0000313" key="2">
    <source>
        <dbReference type="EMBL" id="TGE12428.1"/>
    </source>
</evidence>
<proteinExistence type="predicted"/>
<dbReference type="Gene3D" id="2.60.40.10">
    <property type="entry name" value="Immunoglobulins"/>
    <property type="match status" value="1"/>
</dbReference>
<evidence type="ECO:0000259" key="1">
    <source>
        <dbReference type="PROSITE" id="PS50093"/>
    </source>
</evidence>
<dbReference type="Pfam" id="PF25778">
    <property type="entry name" value="DUF7948"/>
    <property type="match status" value="1"/>
</dbReference>
<dbReference type="SUPFAM" id="SSF49299">
    <property type="entry name" value="PKD domain"/>
    <property type="match status" value="1"/>
</dbReference>